<keyword evidence="2 5" id="KW-0547">Nucleotide-binding</keyword>
<dbReference type="HAMAP" id="MF_00127">
    <property type="entry name" value="His_tRNA_synth"/>
    <property type="match status" value="1"/>
</dbReference>
<dbReference type="PIRSF" id="PIRSF001549">
    <property type="entry name" value="His-tRNA_synth"/>
    <property type="match status" value="1"/>
</dbReference>
<dbReference type="EMBL" id="MFKN01000007">
    <property type="protein sequence ID" value="OGG41196.1"/>
    <property type="molecule type" value="Genomic_DNA"/>
</dbReference>
<comment type="subcellular location">
    <subcellularLocation>
        <location evidence="5">Cytoplasm</location>
    </subcellularLocation>
</comment>
<feature type="binding site" evidence="6">
    <location>
        <position position="259"/>
    </location>
    <ligand>
        <name>L-histidine</name>
        <dbReference type="ChEBI" id="CHEBI:57595"/>
    </ligand>
</feature>
<evidence type="ECO:0000256" key="3">
    <source>
        <dbReference type="ARBA" id="ARBA00023146"/>
    </source>
</evidence>
<name>A0A1F6BW68_9BACT</name>
<dbReference type="GO" id="GO:0004821">
    <property type="term" value="F:histidine-tRNA ligase activity"/>
    <property type="evidence" value="ECO:0007669"/>
    <property type="project" value="UniProtKB-UniRule"/>
</dbReference>
<comment type="similarity">
    <text evidence="1 5">Belongs to the class-II aminoacyl-tRNA synthetase family.</text>
</comment>
<dbReference type="PROSITE" id="PS50862">
    <property type="entry name" value="AA_TRNA_LIGASE_II"/>
    <property type="match status" value="1"/>
</dbReference>
<dbReference type="InterPro" id="IPR045864">
    <property type="entry name" value="aa-tRNA-synth_II/BPL/LPL"/>
</dbReference>
<keyword evidence="3 5" id="KW-0030">Aminoacyl-tRNA synthetase</keyword>
<keyword evidence="5" id="KW-0648">Protein biosynthesis</keyword>
<dbReference type="InterPro" id="IPR041715">
    <property type="entry name" value="HisRS-like_core"/>
</dbReference>
<accession>A0A1F6BW68</accession>
<dbReference type="GO" id="GO:0005524">
    <property type="term" value="F:ATP binding"/>
    <property type="evidence" value="ECO:0007669"/>
    <property type="project" value="UniProtKB-UniRule"/>
</dbReference>
<protein>
    <recommendedName>
        <fullName evidence="5">Histidine--tRNA ligase</fullName>
        <ecNumber evidence="5">6.1.1.21</ecNumber>
    </recommendedName>
    <alternativeName>
        <fullName evidence="5">Histidyl-tRNA synthetase</fullName>
        <shortName evidence="5">HisRS</shortName>
    </alternativeName>
</protein>
<comment type="subunit">
    <text evidence="5">Homodimer.</text>
</comment>
<reference evidence="8 9" key="1">
    <citation type="journal article" date="2016" name="Nat. Commun.">
        <title>Thousands of microbial genomes shed light on interconnected biogeochemical processes in an aquifer system.</title>
        <authorList>
            <person name="Anantharaman K."/>
            <person name="Brown C.T."/>
            <person name="Hug L.A."/>
            <person name="Sharon I."/>
            <person name="Castelle C.J."/>
            <person name="Probst A.J."/>
            <person name="Thomas B.C."/>
            <person name="Singh A."/>
            <person name="Wilkins M.J."/>
            <person name="Karaoz U."/>
            <person name="Brodie E.L."/>
            <person name="Williams K.H."/>
            <person name="Hubbard S.S."/>
            <person name="Banfield J.F."/>
        </authorList>
    </citation>
    <scope>NUCLEOTIDE SEQUENCE [LARGE SCALE GENOMIC DNA]</scope>
</reference>
<keyword evidence="5" id="KW-0067">ATP-binding</keyword>
<dbReference type="Gene3D" id="3.40.50.800">
    <property type="entry name" value="Anticodon-binding domain"/>
    <property type="match status" value="1"/>
</dbReference>
<dbReference type="Proteomes" id="UP000179014">
    <property type="component" value="Unassembled WGS sequence"/>
</dbReference>
<evidence type="ECO:0000256" key="6">
    <source>
        <dbReference type="PIRSR" id="PIRSR001549-1"/>
    </source>
</evidence>
<organism evidence="8 9">
    <name type="scientific">Candidatus Kaiserbacteria bacterium GWA2_50_9</name>
    <dbReference type="NCBI Taxonomy" id="1798474"/>
    <lineage>
        <taxon>Bacteria</taxon>
        <taxon>Candidatus Kaiseribacteriota</taxon>
    </lineage>
</organism>
<sequence length="422" mass="46782">MSEPLSTDSYKGVRDFYPADWARMDAMFARIRDTLTKWGYEEYNASPLERAELYEAKTSEEIVNEQTYTFMDRGDRKVTLRPEMTPTLARMVAAKRRELAFPLRWFSIGNRFRYERLQKGRLREFYQADIDLVGLAEGEADIEIVRIVSELFKAFGAKENDFVIRMNSRTLLNAACKAAGLKGADVRQYLRLLDKRAKMAPEAFAAASATITARDPLALIENSSEAPEVASEKRQLLNRIESLKMRGVGNVVFDAGTTRGFDYYTGMVFEVFDTNPANPRALFGGGRYDGLVALFGSDPIPAVGFAIGEVPLGDFLETHSLSLNDGGQKPQLYLGTPNTGDIPAAQAFADTLRAKSSRVFVNLTDRNLGDQMKDAVKRGIPFFAAYGADEIANNTIRMKVLATGEEVGLPATDVPARLRAGS</sequence>
<feature type="domain" description="Aminoacyl-transfer RNA synthetases class-II family profile" evidence="7">
    <location>
        <begin position="1"/>
        <end position="276"/>
    </location>
</feature>
<dbReference type="InterPro" id="IPR006195">
    <property type="entry name" value="aa-tRNA-synth_II"/>
</dbReference>
<dbReference type="PANTHER" id="PTHR43707:SF1">
    <property type="entry name" value="HISTIDINE--TRNA LIGASE, MITOCHONDRIAL-RELATED"/>
    <property type="match status" value="1"/>
</dbReference>
<dbReference type="InterPro" id="IPR015807">
    <property type="entry name" value="His-tRNA-ligase"/>
</dbReference>
<dbReference type="PANTHER" id="PTHR43707">
    <property type="entry name" value="HISTIDYL-TRNA SYNTHETASE"/>
    <property type="match status" value="1"/>
</dbReference>
<dbReference type="SUPFAM" id="SSF55681">
    <property type="entry name" value="Class II aaRS and biotin synthetases"/>
    <property type="match status" value="1"/>
</dbReference>
<comment type="catalytic activity">
    <reaction evidence="4 5">
        <text>tRNA(His) + L-histidine + ATP = L-histidyl-tRNA(His) + AMP + diphosphate + H(+)</text>
        <dbReference type="Rhea" id="RHEA:17313"/>
        <dbReference type="Rhea" id="RHEA-COMP:9665"/>
        <dbReference type="Rhea" id="RHEA-COMP:9689"/>
        <dbReference type="ChEBI" id="CHEBI:15378"/>
        <dbReference type="ChEBI" id="CHEBI:30616"/>
        <dbReference type="ChEBI" id="CHEBI:33019"/>
        <dbReference type="ChEBI" id="CHEBI:57595"/>
        <dbReference type="ChEBI" id="CHEBI:78442"/>
        <dbReference type="ChEBI" id="CHEBI:78527"/>
        <dbReference type="ChEBI" id="CHEBI:456215"/>
        <dbReference type="EC" id="6.1.1.21"/>
    </reaction>
</comment>
<evidence type="ECO:0000313" key="9">
    <source>
        <dbReference type="Proteomes" id="UP000179014"/>
    </source>
</evidence>
<comment type="caution">
    <text evidence="8">The sequence shown here is derived from an EMBL/GenBank/DDBJ whole genome shotgun (WGS) entry which is preliminary data.</text>
</comment>
<keyword evidence="5 8" id="KW-0436">Ligase</keyword>
<dbReference type="Pfam" id="PF13393">
    <property type="entry name" value="tRNA-synt_His"/>
    <property type="match status" value="1"/>
</dbReference>
<feature type="binding site" evidence="6">
    <location>
        <begin position="263"/>
        <end position="264"/>
    </location>
    <ligand>
        <name>L-histidine</name>
        <dbReference type="ChEBI" id="CHEBI:57595"/>
    </ligand>
</feature>
<evidence type="ECO:0000256" key="4">
    <source>
        <dbReference type="ARBA" id="ARBA00047639"/>
    </source>
</evidence>
<dbReference type="EC" id="6.1.1.21" evidence="5"/>
<keyword evidence="5" id="KW-0963">Cytoplasm</keyword>
<evidence type="ECO:0000256" key="1">
    <source>
        <dbReference type="ARBA" id="ARBA00008226"/>
    </source>
</evidence>
<dbReference type="GO" id="GO:0005737">
    <property type="term" value="C:cytoplasm"/>
    <property type="evidence" value="ECO:0007669"/>
    <property type="project" value="UniProtKB-SubCell"/>
</dbReference>
<dbReference type="SUPFAM" id="SSF52954">
    <property type="entry name" value="Class II aaRS ABD-related"/>
    <property type="match status" value="1"/>
</dbReference>
<dbReference type="STRING" id="1798474.A2118_00485"/>
<dbReference type="InterPro" id="IPR004154">
    <property type="entry name" value="Anticodon-bd"/>
</dbReference>
<evidence type="ECO:0000313" key="8">
    <source>
        <dbReference type="EMBL" id="OGG41196.1"/>
    </source>
</evidence>
<evidence type="ECO:0000256" key="2">
    <source>
        <dbReference type="ARBA" id="ARBA00022741"/>
    </source>
</evidence>
<gene>
    <name evidence="5" type="primary">hisS</name>
    <name evidence="8" type="ORF">A2118_00485</name>
</gene>
<feature type="binding site" evidence="6">
    <location>
        <position position="127"/>
    </location>
    <ligand>
        <name>L-histidine</name>
        <dbReference type="ChEBI" id="CHEBI:57595"/>
    </ligand>
</feature>
<dbReference type="NCBIfam" id="TIGR00442">
    <property type="entry name" value="hisS"/>
    <property type="match status" value="1"/>
</dbReference>
<evidence type="ECO:0000256" key="5">
    <source>
        <dbReference type="HAMAP-Rule" id="MF_00127"/>
    </source>
</evidence>
<evidence type="ECO:0000259" key="7">
    <source>
        <dbReference type="PROSITE" id="PS50862"/>
    </source>
</evidence>
<dbReference type="GO" id="GO:0006427">
    <property type="term" value="P:histidyl-tRNA aminoacylation"/>
    <property type="evidence" value="ECO:0007669"/>
    <property type="project" value="UniProtKB-UniRule"/>
</dbReference>
<dbReference type="Pfam" id="PF03129">
    <property type="entry name" value="HGTP_anticodon"/>
    <property type="match status" value="1"/>
</dbReference>
<feature type="binding site" evidence="6">
    <location>
        <begin position="83"/>
        <end position="85"/>
    </location>
    <ligand>
        <name>L-histidine</name>
        <dbReference type="ChEBI" id="CHEBI:57595"/>
    </ligand>
</feature>
<dbReference type="CDD" id="cd00773">
    <property type="entry name" value="HisRS-like_core"/>
    <property type="match status" value="1"/>
</dbReference>
<dbReference type="AlphaFoldDB" id="A0A1F6BW68"/>
<proteinExistence type="inferred from homology"/>
<dbReference type="InterPro" id="IPR004516">
    <property type="entry name" value="HisRS/HisZ"/>
</dbReference>
<feature type="binding site" evidence="6">
    <location>
        <position position="131"/>
    </location>
    <ligand>
        <name>L-histidine</name>
        <dbReference type="ChEBI" id="CHEBI:57595"/>
    </ligand>
</feature>
<feature type="binding site" evidence="6">
    <location>
        <position position="113"/>
    </location>
    <ligand>
        <name>L-histidine</name>
        <dbReference type="ChEBI" id="CHEBI:57595"/>
    </ligand>
</feature>
<dbReference type="Gene3D" id="3.30.930.10">
    <property type="entry name" value="Bira Bifunctional Protein, Domain 2"/>
    <property type="match status" value="1"/>
</dbReference>
<dbReference type="InterPro" id="IPR036621">
    <property type="entry name" value="Anticodon-bd_dom_sf"/>
</dbReference>